<keyword evidence="1" id="KW-1188">Viral release from host cell</keyword>
<dbReference type="NCBIfam" id="NF045541">
    <property type="entry name" value="scaf_prot_MCP2"/>
    <property type="match status" value="1"/>
</dbReference>
<dbReference type="Pfam" id="PF04586">
    <property type="entry name" value="Peptidase_S78"/>
    <property type="match status" value="1"/>
</dbReference>
<feature type="domain" description="Prohead serine protease" evidence="5">
    <location>
        <begin position="62"/>
        <end position="180"/>
    </location>
</feature>
<name>A0A290MQ15_CAUVI</name>
<dbReference type="Pfam" id="PF25209">
    <property type="entry name" value="Phage_capsid_4"/>
    <property type="match status" value="1"/>
</dbReference>
<evidence type="ECO:0000313" key="6">
    <source>
        <dbReference type="EMBL" id="ATC34101.1"/>
    </source>
</evidence>
<evidence type="ECO:0000256" key="2">
    <source>
        <dbReference type="ARBA" id="ARBA00022670"/>
    </source>
</evidence>
<reference evidence="7" key="1">
    <citation type="submission" date="2017-09" db="EMBL/GenBank/DDBJ databases">
        <title>Genome evolution observed in wild isolates of Caulobacter crescentus.</title>
        <authorList>
            <person name="Ely B."/>
            <person name="Wilson K."/>
            <person name="Scott D."/>
        </authorList>
    </citation>
    <scope>NUCLEOTIDE SEQUENCE [LARGE SCALE GENOMIC DNA]</scope>
    <source>
        <strain evidence="7">CB13b1a</strain>
    </source>
</reference>
<evidence type="ECO:0000259" key="5">
    <source>
        <dbReference type="Pfam" id="PF04586"/>
    </source>
</evidence>
<evidence type="ECO:0000256" key="3">
    <source>
        <dbReference type="ARBA" id="ARBA00022801"/>
    </source>
</evidence>
<keyword evidence="2" id="KW-0645">Protease</keyword>
<feature type="region of interest" description="Disordered" evidence="4">
    <location>
        <begin position="192"/>
        <end position="228"/>
    </location>
</feature>
<proteinExistence type="predicted"/>
<sequence>MALPAKGKGKVRKQTQLQTQRRDAVASTYDPENHTIELTAATSTRVLRYSWDFGPYWEELDMTPQALDARRLDAGQVPLLDTHARWTIDDQLGDIVAHRFDAEGLVTTAKFGQVTERSKNAEARAAAREIKGVSIGYNPKRMVRTGEEDGVPIFLVTLWELTEVTLCPVPADPVSGVRSAEDIHPCIIDMETRDMDPEDENQAGDPATTAETRTPSPAPTGETRAAPSAPLVIDQGAQPGANAVRMDAVQALTFAEQARSFGIDDGQVRTWVTTLSPDAARSALLNAAAERQKTDAPLTPAMSGARITVDERDTMRSAIEGALMYRYEPERYEPKGAAREWIGMSLLEMARANFERNGDRSVRGMNKRQLANHVFERQHTTSDFPSVLSNVANKTLRAGYEASPQTFRAWQRRATAPDFKQITRLQMGGAPSFLLVPEGGQFKMGTIGEGKEVYALATYGRIFTISRQVLINDDVDAFTRIPTMFGRACADFESDAAYAPLIANPNMGDGVALFHASHGNLAGSGALPGETTWQAAETAFGAQVGIEGRLINILPAHMIVATKDRVPALKLRGSTVSQAAGATPGTTNVYENGFNVVVEARLGRGAAATPWFAAANYNQVDTIEYCYLEGDNGVYLEEKQGFEVDGIQMKARTDFAVKAIDHRGLYMNPGVAPN</sequence>
<dbReference type="GO" id="GO:0006508">
    <property type="term" value="P:proteolysis"/>
    <property type="evidence" value="ECO:0007669"/>
    <property type="project" value="UniProtKB-KW"/>
</dbReference>
<protein>
    <submittedName>
        <fullName evidence="6">Peptidase</fullName>
    </submittedName>
</protein>
<evidence type="ECO:0000313" key="7">
    <source>
        <dbReference type="Proteomes" id="UP000217311"/>
    </source>
</evidence>
<dbReference type="Proteomes" id="UP000217311">
    <property type="component" value="Chromosome"/>
</dbReference>
<dbReference type="InterPro" id="IPR054613">
    <property type="entry name" value="Peptidase_S78_dom"/>
</dbReference>
<evidence type="ECO:0000256" key="1">
    <source>
        <dbReference type="ARBA" id="ARBA00022612"/>
    </source>
</evidence>
<dbReference type="RefSeq" id="WP_096053451.1">
    <property type="nucleotide sequence ID" value="NZ_CP023315.3"/>
</dbReference>
<accession>A0A290MQ15</accession>
<dbReference type="AlphaFoldDB" id="A0A290MQ15"/>
<gene>
    <name evidence="6" type="ORF">CA606_18175</name>
</gene>
<dbReference type="EMBL" id="CP023315">
    <property type="protein sequence ID" value="ATC34101.1"/>
    <property type="molecule type" value="Genomic_DNA"/>
</dbReference>
<organism evidence="6 7">
    <name type="scientific">Caulobacter vibrioides</name>
    <name type="common">Caulobacter crescentus</name>
    <dbReference type="NCBI Taxonomy" id="155892"/>
    <lineage>
        <taxon>Bacteria</taxon>
        <taxon>Pseudomonadati</taxon>
        <taxon>Pseudomonadota</taxon>
        <taxon>Alphaproteobacteria</taxon>
        <taxon>Caulobacterales</taxon>
        <taxon>Caulobacteraceae</taxon>
        <taxon>Caulobacter</taxon>
    </lineage>
</organism>
<keyword evidence="3" id="KW-0378">Hydrolase</keyword>
<evidence type="ECO:0000256" key="4">
    <source>
        <dbReference type="SAM" id="MobiDB-lite"/>
    </source>
</evidence>
<dbReference type="GO" id="GO:0008233">
    <property type="term" value="F:peptidase activity"/>
    <property type="evidence" value="ECO:0007669"/>
    <property type="project" value="UniProtKB-KW"/>
</dbReference>
<feature type="region of interest" description="Disordered" evidence="4">
    <location>
        <begin position="1"/>
        <end position="28"/>
    </location>
</feature>